<evidence type="ECO:0000256" key="3">
    <source>
        <dbReference type="ARBA" id="ARBA00023004"/>
    </source>
</evidence>
<evidence type="ECO:0000313" key="9">
    <source>
        <dbReference type="Proteomes" id="UP000199518"/>
    </source>
</evidence>
<dbReference type="SUPFAM" id="SSF56988">
    <property type="entry name" value="Anthrax protective antigen"/>
    <property type="match status" value="1"/>
</dbReference>
<evidence type="ECO:0000313" key="8">
    <source>
        <dbReference type="EMBL" id="SFH69537.1"/>
    </source>
</evidence>
<dbReference type="STRING" id="1576369.SAMN05421753_102106"/>
<sequence>MTSTGQRCILLTLLALTGSLFSPLVWAQDPKTTYSTLEAAQADPDFAVQGEYVTPDQAPQKKGIQVVALGKGQFRVVVYTGGLPGAGWDQKLPQIIEEEETEAVADLLESLNVAKTSRTSSTLETPPPTGAVVLFDGQQSTLDKQWKPGAKMTPDGLLQAGATTAENFRDYTLHVEFRNPFMPFARGQARGNSGVYHQGRYETQILDSFGLKGLNNETGGIYTVRDPDQNLCLPPLAWQTYDIDFTAARFDAEGKKLSDARLTVRLNGEVVQRDIPVPDPTRAAPLKETAERGPIYLQDHGNPVQFRNIWLLPRDADLEARRPRIPGYERFHALSKHSTDGGLLLLGELGCINCHAPSETLKANLLPKTAPILTEVGARVRPEWIASFLTDPHGFKPGTTMPDVMAGWNAADRAAAAQALAQFLSTKGALRERNPDAKFVTAGEKLFGSVGCVACHAPADGKNVPVATSVPLGDLAAKYSIPSLTQFLKDPRATRPSARMPSLHLEKDQPEQVAHYLLRQGLDTLTPNVRYKVYEGRWSELPNFDELKPVKEGLCVGFDLTVAGKTDNFGIRFEAFLPDEQRGAYVFGLGSDDGARLYLDGDLVLDTDGIHPVQMQERTARFEEQPWHTIRVDYFEATGDEDLVVMMGKQGAALEYLAPLLLPTAGTAQAKSPTNTPDQRPRFTPDPALVARGRELFTSIGCANCHELKEKDQRLKSTLAAKPFDKLDAQAGCLADSTSGKTPDFALTNGQRRDIELALLTSAETSAPSPQQIIDRTFTAFNCYACHERQGIGGPEASRNELFLSTQPEMGDEGRIPPSLNGVGDKLQDAWLKTVLDKGARNRPYMLTRMPAFGGKNVGHVADALISLDQKHDAHLATFTEPPLRVKSTGRQLVGNGGLGCIKCHTFGDKKSTGIQAISLTGMTSRLRSDWFLRYVFNPQQYRPGTRMPTGFPDGHAVVKDVFHGDPNQQISAIWMYLSDGDKAGLPDGLVAQMIELKPEQEPIIYRNFIEGVSPRAIAVGYPEKVNLAWDANELCLKLIWHDRFLDAALHWTGRGTGNQTPLGDHILTLEPAIPFATLATPDAPWPTASIRSQTGYRFEGYQLDAKGRPVFSYQTPFGSVTDFPEPIRRDAHEGTINRVLTFQPQKSTEPVYFRAAVGSKIEPVADGYLVNDALTMKITGGDKPLLRKSGDQMELLVPIPQQPTTLTQEISW</sequence>
<dbReference type="RefSeq" id="WP_092047804.1">
    <property type="nucleotide sequence ID" value="NZ_FOQD01000002.1"/>
</dbReference>
<protein>
    <submittedName>
        <fullName evidence="8">PA14 domain-containing protein</fullName>
    </submittedName>
</protein>
<evidence type="ECO:0000259" key="6">
    <source>
        <dbReference type="PROSITE" id="PS51007"/>
    </source>
</evidence>
<dbReference type="Gene3D" id="3.90.182.10">
    <property type="entry name" value="Toxin - Anthrax Protective Antigen,domain 1"/>
    <property type="match status" value="1"/>
</dbReference>
<reference evidence="9" key="1">
    <citation type="submission" date="2016-10" db="EMBL/GenBank/DDBJ databases">
        <authorList>
            <person name="Varghese N."/>
            <person name="Submissions S."/>
        </authorList>
    </citation>
    <scope>NUCLEOTIDE SEQUENCE [LARGE SCALE GENOMIC DNA]</scope>
    <source>
        <strain evidence="9">DSM 26348</strain>
    </source>
</reference>
<keyword evidence="3 4" id="KW-0408">Iron</keyword>
<dbReference type="PROSITE" id="PS51820">
    <property type="entry name" value="PA14"/>
    <property type="match status" value="1"/>
</dbReference>
<keyword evidence="5" id="KW-0732">Signal</keyword>
<dbReference type="SUPFAM" id="SSF48695">
    <property type="entry name" value="Multiheme cytochromes"/>
    <property type="match status" value="1"/>
</dbReference>
<feature type="signal peptide" evidence="5">
    <location>
        <begin position="1"/>
        <end position="27"/>
    </location>
</feature>
<accession>A0A1I3C4S6</accession>
<dbReference type="PROSITE" id="PS51007">
    <property type="entry name" value="CYTC"/>
    <property type="match status" value="3"/>
</dbReference>
<dbReference type="Proteomes" id="UP000199518">
    <property type="component" value="Unassembled WGS sequence"/>
</dbReference>
<organism evidence="8 9">
    <name type="scientific">Planctomicrobium piriforme</name>
    <dbReference type="NCBI Taxonomy" id="1576369"/>
    <lineage>
        <taxon>Bacteria</taxon>
        <taxon>Pseudomonadati</taxon>
        <taxon>Planctomycetota</taxon>
        <taxon>Planctomycetia</taxon>
        <taxon>Planctomycetales</taxon>
        <taxon>Planctomycetaceae</taxon>
        <taxon>Planctomicrobium</taxon>
    </lineage>
</organism>
<feature type="chain" id="PRO_5011441441" evidence="5">
    <location>
        <begin position="28"/>
        <end position="1213"/>
    </location>
</feature>
<feature type="domain" description="PA14" evidence="7">
    <location>
        <begin position="524"/>
        <end position="671"/>
    </location>
</feature>
<dbReference type="AlphaFoldDB" id="A0A1I3C4S6"/>
<evidence type="ECO:0000256" key="5">
    <source>
        <dbReference type="SAM" id="SignalP"/>
    </source>
</evidence>
<dbReference type="Pfam" id="PF06439">
    <property type="entry name" value="3keto-disac_hyd"/>
    <property type="match status" value="1"/>
</dbReference>
<dbReference type="GO" id="GO:0020037">
    <property type="term" value="F:heme binding"/>
    <property type="evidence" value="ECO:0007669"/>
    <property type="project" value="InterPro"/>
</dbReference>
<dbReference type="SUPFAM" id="SSF46626">
    <property type="entry name" value="Cytochrome c"/>
    <property type="match status" value="5"/>
</dbReference>
<dbReference type="InterPro" id="IPR037524">
    <property type="entry name" value="PA14/GLEYA"/>
</dbReference>
<evidence type="ECO:0000259" key="7">
    <source>
        <dbReference type="PROSITE" id="PS51820"/>
    </source>
</evidence>
<evidence type="ECO:0000256" key="1">
    <source>
        <dbReference type="ARBA" id="ARBA00022617"/>
    </source>
</evidence>
<dbReference type="InterPro" id="IPR036909">
    <property type="entry name" value="Cyt_c-like_dom_sf"/>
</dbReference>
<gene>
    <name evidence="8" type="ORF">SAMN05421753_102106</name>
</gene>
<dbReference type="PANTHER" id="PTHR33546">
    <property type="entry name" value="LARGE, MULTIFUNCTIONAL SECRETED PROTEIN-RELATED"/>
    <property type="match status" value="1"/>
</dbReference>
<dbReference type="Pfam" id="PF07691">
    <property type="entry name" value="PA14"/>
    <property type="match status" value="1"/>
</dbReference>
<dbReference type="InterPro" id="IPR010496">
    <property type="entry name" value="AL/BT2_dom"/>
</dbReference>
<dbReference type="GO" id="GO:0016787">
    <property type="term" value="F:hydrolase activity"/>
    <property type="evidence" value="ECO:0007669"/>
    <property type="project" value="InterPro"/>
</dbReference>
<keyword evidence="9" id="KW-1185">Reference proteome</keyword>
<keyword evidence="2 4" id="KW-0479">Metal-binding</keyword>
<name>A0A1I3C4S6_9PLAN</name>
<dbReference type="EMBL" id="FOQD01000002">
    <property type="protein sequence ID" value="SFH69537.1"/>
    <property type="molecule type" value="Genomic_DNA"/>
</dbReference>
<keyword evidence="1 4" id="KW-0349">Heme</keyword>
<evidence type="ECO:0000256" key="2">
    <source>
        <dbReference type="ARBA" id="ARBA00022723"/>
    </source>
</evidence>
<dbReference type="SMART" id="SM00758">
    <property type="entry name" value="PA14"/>
    <property type="match status" value="1"/>
</dbReference>
<dbReference type="InterPro" id="IPR009056">
    <property type="entry name" value="Cyt_c-like_dom"/>
</dbReference>
<feature type="domain" description="Cytochrome c" evidence="6">
    <location>
        <begin position="438"/>
        <end position="521"/>
    </location>
</feature>
<dbReference type="InterPro" id="IPR036280">
    <property type="entry name" value="Multihaem_cyt_sf"/>
</dbReference>
<feature type="domain" description="Cytochrome c" evidence="6">
    <location>
        <begin position="688"/>
        <end position="873"/>
    </location>
</feature>
<dbReference type="OrthoDB" id="9804649at2"/>
<feature type="domain" description="Cytochrome c" evidence="6">
    <location>
        <begin position="337"/>
        <end position="428"/>
    </location>
</feature>
<evidence type="ECO:0000256" key="4">
    <source>
        <dbReference type="PROSITE-ProRule" id="PRU00433"/>
    </source>
</evidence>
<dbReference type="GO" id="GO:0046872">
    <property type="term" value="F:metal ion binding"/>
    <property type="evidence" value="ECO:0007669"/>
    <property type="project" value="UniProtKB-KW"/>
</dbReference>
<dbReference type="InterPro" id="IPR011658">
    <property type="entry name" value="PA14_dom"/>
</dbReference>
<dbReference type="PANTHER" id="PTHR33546:SF1">
    <property type="entry name" value="LARGE, MULTIFUNCTIONAL SECRETED PROTEIN"/>
    <property type="match status" value="1"/>
</dbReference>
<dbReference type="GO" id="GO:0009055">
    <property type="term" value="F:electron transfer activity"/>
    <property type="evidence" value="ECO:0007669"/>
    <property type="project" value="InterPro"/>
</dbReference>
<dbReference type="Gene3D" id="1.10.760.10">
    <property type="entry name" value="Cytochrome c-like domain"/>
    <property type="match status" value="4"/>
</dbReference>
<dbReference type="Gene3D" id="2.60.120.560">
    <property type="entry name" value="Exo-inulinase, domain 1"/>
    <property type="match status" value="1"/>
</dbReference>
<proteinExistence type="predicted"/>